<dbReference type="GO" id="GO:0003735">
    <property type="term" value="F:structural constituent of ribosome"/>
    <property type="evidence" value="ECO:0007669"/>
    <property type="project" value="InterPro"/>
</dbReference>
<dbReference type="PANTHER" id="PTHR21349">
    <property type="entry name" value="50S RIBOSOMAL PROTEIN L21"/>
    <property type="match status" value="1"/>
</dbReference>
<dbReference type="GO" id="GO:0005737">
    <property type="term" value="C:cytoplasm"/>
    <property type="evidence" value="ECO:0007669"/>
    <property type="project" value="UniProtKB-ARBA"/>
</dbReference>
<keyword evidence="2 4" id="KW-0689">Ribosomal protein</keyword>
<dbReference type="InterPro" id="IPR001787">
    <property type="entry name" value="Ribosomal_bL21"/>
</dbReference>
<comment type="caution">
    <text evidence="6">The sequence shown here is derived from an EMBL/GenBank/DDBJ whole genome shotgun (WGS) entry which is preliminary data.</text>
</comment>
<evidence type="ECO:0000256" key="4">
    <source>
        <dbReference type="HAMAP-Rule" id="MF_01363"/>
    </source>
</evidence>
<proteinExistence type="inferred from homology"/>
<protein>
    <recommendedName>
        <fullName evidence="4">Large ribosomal subunit protein bL21</fullName>
    </recommendedName>
</protein>
<dbReference type="PANTHER" id="PTHR21349:SF0">
    <property type="entry name" value="LARGE RIBOSOMAL SUBUNIT PROTEIN BL21M"/>
    <property type="match status" value="1"/>
</dbReference>
<dbReference type="InterPro" id="IPR028909">
    <property type="entry name" value="bL21-like"/>
</dbReference>
<dbReference type="GO" id="GO:0006412">
    <property type="term" value="P:translation"/>
    <property type="evidence" value="ECO:0007669"/>
    <property type="project" value="UniProtKB-UniRule"/>
</dbReference>
<dbReference type="HAMAP" id="MF_01363">
    <property type="entry name" value="Ribosomal_bL21"/>
    <property type="match status" value="1"/>
</dbReference>
<gene>
    <name evidence="4 6" type="primary">rplU</name>
    <name evidence="6" type="ORF">E6H05_01240</name>
</gene>
<evidence type="ECO:0000256" key="3">
    <source>
        <dbReference type="ARBA" id="ARBA00023274"/>
    </source>
</evidence>
<reference evidence="6 7" key="1">
    <citation type="journal article" date="2019" name="Nat. Microbiol.">
        <title>Mediterranean grassland soil C-N compound turnover is dependent on rainfall and depth, and is mediated by genomically divergent microorganisms.</title>
        <authorList>
            <person name="Diamond S."/>
            <person name="Andeer P.F."/>
            <person name="Li Z."/>
            <person name="Crits-Christoph A."/>
            <person name="Burstein D."/>
            <person name="Anantharaman K."/>
            <person name="Lane K.R."/>
            <person name="Thomas B.C."/>
            <person name="Pan C."/>
            <person name="Northen T.R."/>
            <person name="Banfield J.F."/>
        </authorList>
    </citation>
    <scope>NUCLEOTIDE SEQUENCE [LARGE SCALE GENOMIC DNA]</scope>
    <source>
        <strain evidence="6">NP_8</strain>
    </source>
</reference>
<dbReference type="GO" id="GO:1990904">
    <property type="term" value="C:ribonucleoprotein complex"/>
    <property type="evidence" value="ECO:0007669"/>
    <property type="project" value="UniProtKB-KW"/>
</dbReference>
<comment type="subunit">
    <text evidence="4">Part of the 50S ribosomal subunit. Contacts protein L20.</text>
</comment>
<sequence>MYAVIETGGKQYRVEEGRTLKVERLQAEPGAAVTLDKVLLVADGSTAKVGSPVIEGARVTATVVGHGKAKKIIVMKYKSKVHYRRKRGHRQHFTTLRIEKIEV</sequence>
<keyword evidence="4 5" id="KW-0694">RNA-binding</keyword>
<keyword evidence="4 5" id="KW-0699">rRNA-binding</keyword>
<dbReference type="InterPro" id="IPR036164">
    <property type="entry name" value="bL21-like_sf"/>
</dbReference>
<dbReference type="GO" id="GO:0019843">
    <property type="term" value="F:rRNA binding"/>
    <property type="evidence" value="ECO:0007669"/>
    <property type="project" value="UniProtKB-UniRule"/>
</dbReference>
<comment type="function">
    <text evidence="4 5">This protein binds to 23S rRNA in the presence of protein L20.</text>
</comment>
<dbReference type="GO" id="GO:0005840">
    <property type="term" value="C:ribosome"/>
    <property type="evidence" value="ECO:0007669"/>
    <property type="project" value="UniProtKB-KW"/>
</dbReference>
<dbReference type="SUPFAM" id="SSF141091">
    <property type="entry name" value="L21p-like"/>
    <property type="match status" value="1"/>
</dbReference>
<dbReference type="NCBIfam" id="TIGR00061">
    <property type="entry name" value="L21"/>
    <property type="match status" value="1"/>
</dbReference>
<dbReference type="EMBL" id="VBAP01000006">
    <property type="protein sequence ID" value="TMI77154.1"/>
    <property type="molecule type" value="Genomic_DNA"/>
</dbReference>
<name>A0A537J0R4_9BACT</name>
<evidence type="ECO:0000313" key="6">
    <source>
        <dbReference type="EMBL" id="TMI77154.1"/>
    </source>
</evidence>
<keyword evidence="3 4" id="KW-0687">Ribonucleoprotein</keyword>
<evidence type="ECO:0000256" key="1">
    <source>
        <dbReference type="ARBA" id="ARBA00008563"/>
    </source>
</evidence>
<organism evidence="6 7">
    <name type="scientific">Candidatus Segetimicrobium genomatis</name>
    <dbReference type="NCBI Taxonomy" id="2569760"/>
    <lineage>
        <taxon>Bacteria</taxon>
        <taxon>Bacillati</taxon>
        <taxon>Candidatus Sysuimicrobiota</taxon>
        <taxon>Candidatus Sysuimicrobiia</taxon>
        <taxon>Candidatus Sysuimicrobiales</taxon>
        <taxon>Candidatus Segetimicrobiaceae</taxon>
        <taxon>Candidatus Segetimicrobium</taxon>
    </lineage>
</organism>
<comment type="similarity">
    <text evidence="1 4 5">Belongs to the bacterial ribosomal protein bL21 family.</text>
</comment>
<evidence type="ECO:0000256" key="5">
    <source>
        <dbReference type="RuleBase" id="RU000562"/>
    </source>
</evidence>
<dbReference type="AlphaFoldDB" id="A0A537J0R4"/>
<dbReference type="Proteomes" id="UP000318834">
    <property type="component" value="Unassembled WGS sequence"/>
</dbReference>
<evidence type="ECO:0000256" key="2">
    <source>
        <dbReference type="ARBA" id="ARBA00022980"/>
    </source>
</evidence>
<evidence type="ECO:0000313" key="7">
    <source>
        <dbReference type="Proteomes" id="UP000318834"/>
    </source>
</evidence>
<dbReference type="Pfam" id="PF00829">
    <property type="entry name" value="Ribosomal_L21p"/>
    <property type="match status" value="1"/>
</dbReference>
<accession>A0A537J0R4</accession>